<sequence length="83" mass="8613">MNIRELRPDRIRHLIPAVGKGEAARAVGERRRKVAAAPSPALARPAAKTPKAARRGAAPPQVAFARAQRKAGAAATGASQSIT</sequence>
<dbReference type="Proteomes" id="UP000319213">
    <property type="component" value="Unassembled WGS sequence"/>
</dbReference>
<dbReference type="EMBL" id="VFPQ01000001">
    <property type="protein sequence ID" value="TQM75245.1"/>
    <property type="molecule type" value="Genomic_DNA"/>
</dbReference>
<evidence type="ECO:0000313" key="3">
    <source>
        <dbReference type="Proteomes" id="UP000319213"/>
    </source>
</evidence>
<proteinExistence type="predicted"/>
<protein>
    <submittedName>
        <fullName evidence="2">Uncharacterized protein</fullName>
    </submittedName>
</protein>
<gene>
    <name evidence="2" type="ORF">FHX40_1947</name>
</gene>
<reference evidence="2 3" key="1">
    <citation type="submission" date="2019-06" db="EMBL/GenBank/DDBJ databases">
        <title>Sequencing the genomes of 1000 actinobacteria strains.</title>
        <authorList>
            <person name="Klenk H.-P."/>
        </authorList>
    </citation>
    <scope>NUCLEOTIDE SEQUENCE [LARGE SCALE GENOMIC DNA]</scope>
    <source>
        <strain evidence="2 3">DSM 43186</strain>
    </source>
</reference>
<organism evidence="2 3">
    <name type="scientific">Thermopolyspora flexuosa</name>
    <dbReference type="NCBI Taxonomy" id="103836"/>
    <lineage>
        <taxon>Bacteria</taxon>
        <taxon>Bacillati</taxon>
        <taxon>Actinomycetota</taxon>
        <taxon>Actinomycetes</taxon>
        <taxon>Streptosporangiales</taxon>
        <taxon>Streptosporangiaceae</taxon>
        <taxon>Thermopolyspora</taxon>
    </lineage>
</organism>
<evidence type="ECO:0000256" key="1">
    <source>
        <dbReference type="SAM" id="MobiDB-lite"/>
    </source>
</evidence>
<feature type="region of interest" description="Disordered" evidence="1">
    <location>
        <begin position="29"/>
        <end position="83"/>
    </location>
</feature>
<keyword evidence="3" id="KW-1185">Reference proteome</keyword>
<comment type="caution">
    <text evidence="2">The sequence shown here is derived from an EMBL/GenBank/DDBJ whole genome shotgun (WGS) entry which is preliminary data.</text>
</comment>
<evidence type="ECO:0000313" key="2">
    <source>
        <dbReference type="EMBL" id="TQM75245.1"/>
    </source>
</evidence>
<feature type="compositionally biased region" description="Low complexity" evidence="1">
    <location>
        <begin position="35"/>
        <end position="83"/>
    </location>
</feature>
<accession>A0A543IXE4</accession>
<dbReference type="AlphaFoldDB" id="A0A543IXE4"/>
<name>A0A543IXE4_9ACTN</name>